<dbReference type="PANTHER" id="PTHR43798">
    <property type="entry name" value="MONOACYLGLYCEROL LIPASE"/>
    <property type="match status" value="1"/>
</dbReference>
<proteinExistence type="predicted"/>
<dbReference type="PANTHER" id="PTHR43798:SF33">
    <property type="entry name" value="HYDROLASE, PUTATIVE (AFU_ORTHOLOGUE AFUA_2G14860)-RELATED"/>
    <property type="match status" value="1"/>
</dbReference>
<keyword evidence="1" id="KW-0732">Signal</keyword>
<evidence type="ECO:0000259" key="2">
    <source>
        <dbReference type="Pfam" id="PF00561"/>
    </source>
</evidence>
<dbReference type="RefSeq" id="WP_377066426.1">
    <property type="nucleotide sequence ID" value="NZ_JBHSJJ010000011.1"/>
</dbReference>
<accession>A0ABV9T451</accession>
<reference evidence="4" key="1">
    <citation type="journal article" date="2019" name="Int. J. Syst. Evol. Microbiol.">
        <title>The Global Catalogue of Microorganisms (GCM) 10K type strain sequencing project: providing services to taxonomists for standard genome sequencing and annotation.</title>
        <authorList>
            <consortium name="The Broad Institute Genomics Platform"/>
            <consortium name="The Broad Institute Genome Sequencing Center for Infectious Disease"/>
            <person name="Wu L."/>
            <person name="Ma J."/>
        </authorList>
    </citation>
    <scope>NUCLEOTIDE SEQUENCE [LARGE SCALE GENOMIC DNA]</scope>
    <source>
        <strain evidence="4">CGMCC 4.7466</strain>
    </source>
</reference>
<sequence>MQRLQIVKGFLILTMLTMNISAFSQNPKRTETVELNGLQTYFEVYGNGTKPLFLLHGFTQSSKSWIPFIPGYSKEFEIYLVDLMGHGKSSPFTGTVSIKSAAQNLKHLIEYLELDNIQAIGHSYGGEVLFQLALINPEMIESMVINGSCGSWNAQDFPEFVKYLSYSNIENLTWMHEQQVNEERIRNILDQVPNYSVEVNEAELKSIKTRTLIVVGDNDDATPLECVVKAKLNMPNAFLWIVPNTGHRSHQDKNKDLFIKLSTDFLTRNDW</sequence>
<keyword evidence="3" id="KW-0378">Hydrolase</keyword>
<organism evidence="3 4">
    <name type="scientific">Negadavirga shengliensis</name>
    <dbReference type="NCBI Taxonomy" id="1389218"/>
    <lineage>
        <taxon>Bacteria</taxon>
        <taxon>Pseudomonadati</taxon>
        <taxon>Bacteroidota</taxon>
        <taxon>Cytophagia</taxon>
        <taxon>Cytophagales</taxon>
        <taxon>Cyclobacteriaceae</taxon>
        <taxon>Negadavirga</taxon>
    </lineage>
</organism>
<feature type="domain" description="AB hydrolase-1" evidence="2">
    <location>
        <begin position="50"/>
        <end position="153"/>
    </location>
</feature>
<dbReference type="InterPro" id="IPR000073">
    <property type="entry name" value="AB_hydrolase_1"/>
</dbReference>
<dbReference type="PRINTS" id="PR00111">
    <property type="entry name" value="ABHYDROLASE"/>
</dbReference>
<comment type="caution">
    <text evidence="3">The sequence shown here is derived from an EMBL/GenBank/DDBJ whole genome shotgun (WGS) entry which is preliminary data.</text>
</comment>
<evidence type="ECO:0000313" key="3">
    <source>
        <dbReference type="EMBL" id="MFC4873505.1"/>
    </source>
</evidence>
<gene>
    <name evidence="3" type="ORF">ACFPFU_17515</name>
</gene>
<feature type="signal peptide" evidence="1">
    <location>
        <begin position="1"/>
        <end position="24"/>
    </location>
</feature>
<dbReference type="EMBL" id="JBHSJJ010000011">
    <property type="protein sequence ID" value="MFC4873505.1"/>
    <property type="molecule type" value="Genomic_DNA"/>
</dbReference>
<dbReference type="InterPro" id="IPR050266">
    <property type="entry name" value="AB_hydrolase_sf"/>
</dbReference>
<dbReference type="Pfam" id="PF00561">
    <property type="entry name" value="Abhydrolase_1"/>
    <property type="match status" value="1"/>
</dbReference>
<protein>
    <submittedName>
        <fullName evidence="3">Alpha/beta fold hydrolase</fullName>
    </submittedName>
</protein>
<name>A0ABV9T451_9BACT</name>
<evidence type="ECO:0000256" key="1">
    <source>
        <dbReference type="SAM" id="SignalP"/>
    </source>
</evidence>
<dbReference type="GO" id="GO:0016787">
    <property type="term" value="F:hydrolase activity"/>
    <property type="evidence" value="ECO:0007669"/>
    <property type="project" value="UniProtKB-KW"/>
</dbReference>
<dbReference type="SUPFAM" id="SSF53474">
    <property type="entry name" value="alpha/beta-Hydrolases"/>
    <property type="match status" value="1"/>
</dbReference>
<feature type="chain" id="PRO_5046871406" evidence="1">
    <location>
        <begin position="25"/>
        <end position="271"/>
    </location>
</feature>
<dbReference type="Proteomes" id="UP001595818">
    <property type="component" value="Unassembled WGS sequence"/>
</dbReference>
<dbReference type="Gene3D" id="3.40.50.1820">
    <property type="entry name" value="alpha/beta hydrolase"/>
    <property type="match status" value="1"/>
</dbReference>
<keyword evidence="4" id="KW-1185">Reference proteome</keyword>
<evidence type="ECO:0000313" key="4">
    <source>
        <dbReference type="Proteomes" id="UP001595818"/>
    </source>
</evidence>
<dbReference type="InterPro" id="IPR029058">
    <property type="entry name" value="AB_hydrolase_fold"/>
</dbReference>